<dbReference type="SUPFAM" id="SSF55681">
    <property type="entry name" value="Class II aaRS and biotin synthetases"/>
    <property type="match status" value="1"/>
</dbReference>
<dbReference type="GO" id="GO:0005829">
    <property type="term" value="C:cytosol"/>
    <property type="evidence" value="ECO:0007669"/>
    <property type="project" value="TreeGrafter"/>
</dbReference>
<dbReference type="EC" id="6.1.1.-" evidence="6"/>
<feature type="domain" description="Aminoacyl-transfer RNA synthetases class-II family profile" evidence="5">
    <location>
        <begin position="47"/>
        <end position="354"/>
    </location>
</feature>
<keyword evidence="6" id="KW-0030">Aminoacyl-tRNA synthetase</keyword>
<reference evidence="6" key="2">
    <citation type="journal article" date="2013" name="Mar. Genomics">
        <title>Expression of sulfatases in Rhodopirellula baltica and the diversity of sulfatases in the genus Rhodopirellula.</title>
        <authorList>
            <person name="Wegner C.E."/>
            <person name="Richter-Heitmann T."/>
            <person name="Klindworth A."/>
            <person name="Klockow C."/>
            <person name="Richter M."/>
            <person name="Achstetter T."/>
            <person name="Glockner F.O."/>
            <person name="Harder J."/>
        </authorList>
    </citation>
    <scope>NUCLEOTIDE SEQUENCE [LARGE SCALE GENOMIC DNA]</scope>
    <source>
        <strain evidence="6">6C</strain>
    </source>
</reference>
<accession>M2B9B6</accession>
<dbReference type="PANTHER" id="PTHR42918">
    <property type="entry name" value="LYSYL-TRNA SYNTHETASE"/>
    <property type="match status" value="1"/>
</dbReference>
<dbReference type="RefSeq" id="WP_008654331.1">
    <property type="nucleotide sequence ID" value="NZ_ANMO01000053.1"/>
</dbReference>
<keyword evidence="7" id="KW-1185">Reference proteome</keyword>
<dbReference type="PATRIC" id="fig|1263867.3.peg.1032"/>
<proteinExistence type="predicted"/>
<dbReference type="InterPro" id="IPR004525">
    <property type="entry name" value="EpmA"/>
</dbReference>
<dbReference type="InterPro" id="IPR006195">
    <property type="entry name" value="aa-tRNA-synth_II"/>
</dbReference>
<dbReference type="FunFam" id="3.30.930.10:FF:000017">
    <property type="entry name" value="Elongation factor P--(R)-beta-lysine ligase"/>
    <property type="match status" value="1"/>
</dbReference>
<comment type="subunit">
    <text evidence="1">Homodimer.</text>
</comment>
<name>M2B9B6_9BACT</name>
<dbReference type="GO" id="GO:0005524">
    <property type="term" value="F:ATP binding"/>
    <property type="evidence" value="ECO:0007669"/>
    <property type="project" value="UniProtKB-KW"/>
</dbReference>
<dbReference type="Pfam" id="PF00152">
    <property type="entry name" value="tRNA-synt_2"/>
    <property type="match status" value="1"/>
</dbReference>
<organism evidence="6 7">
    <name type="scientific">Rhodopirellula europaea 6C</name>
    <dbReference type="NCBI Taxonomy" id="1263867"/>
    <lineage>
        <taxon>Bacteria</taxon>
        <taxon>Pseudomonadati</taxon>
        <taxon>Planctomycetota</taxon>
        <taxon>Planctomycetia</taxon>
        <taxon>Pirellulales</taxon>
        <taxon>Pirellulaceae</taxon>
        <taxon>Rhodopirellula</taxon>
    </lineage>
</organism>
<dbReference type="GO" id="GO:0006430">
    <property type="term" value="P:lysyl-tRNA aminoacylation"/>
    <property type="evidence" value="ECO:0007669"/>
    <property type="project" value="InterPro"/>
</dbReference>
<evidence type="ECO:0000259" key="5">
    <source>
        <dbReference type="PROSITE" id="PS50862"/>
    </source>
</evidence>
<evidence type="ECO:0000313" key="6">
    <source>
        <dbReference type="EMBL" id="EMB18298.1"/>
    </source>
</evidence>
<keyword evidence="4" id="KW-0067">ATP-binding</keyword>
<reference evidence="6" key="1">
    <citation type="submission" date="2012-11" db="EMBL/GenBank/DDBJ databases">
        <title>Permanent draft genomes of Rhodopirellula europaea strain SH398 and 6C.</title>
        <authorList>
            <person name="Richter M."/>
            <person name="Richter-Heitmann T."/>
            <person name="Frank C."/>
            <person name="Harder J."/>
            <person name="Glockner F.O."/>
        </authorList>
    </citation>
    <scope>NUCLEOTIDE SEQUENCE</scope>
    <source>
        <strain evidence="6">6C</strain>
    </source>
</reference>
<dbReference type="PROSITE" id="PS50862">
    <property type="entry name" value="AA_TRNA_LIGASE_II"/>
    <property type="match status" value="1"/>
</dbReference>
<protein>
    <submittedName>
        <fullName evidence="6">Protein containing Aminoacyl-tRNA synthetase, class II (D, K and N) domain protein</fullName>
        <ecNumber evidence="6">6.1.1.-</ecNumber>
    </submittedName>
</protein>
<dbReference type="EMBL" id="ANMO01000053">
    <property type="protein sequence ID" value="EMB18298.1"/>
    <property type="molecule type" value="Genomic_DNA"/>
</dbReference>
<comment type="caution">
    <text evidence="6">The sequence shown here is derived from an EMBL/GenBank/DDBJ whole genome shotgun (WGS) entry which is preliminary data.</text>
</comment>
<dbReference type="AlphaFoldDB" id="M2B9B6"/>
<evidence type="ECO:0000256" key="3">
    <source>
        <dbReference type="ARBA" id="ARBA00022741"/>
    </source>
</evidence>
<dbReference type="GO" id="GO:0004824">
    <property type="term" value="F:lysine-tRNA ligase activity"/>
    <property type="evidence" value="ECO:0007669"/>
    <property type="project" value="InterPro"/>
</dbReference>
<evidence type="ECO:0000256" key="2">
    <source>
        <dbReference type="ARBA" id="ARBA00022598"/>
    </source>
</evidence>
<dbReference type="InterPro" id="IPR045864">
    <property type="entry name" value="aa-tRNA-synth_II/BPL/LPL"/>
</dbReference>
<evidence type="ECO:0000256" key="4">
    <source>
        <dbReference type="ARBA" id="ARBA00022840"/>
    </source>
</evidence>
<dbReference type="GO" id="GO:0000049">
    <property type="term" value="F:tRNA binding"/>
    <property type="evidence" value="ECO:0007669"/>
    <property type="project" value="TreeGrafter"/>
</dbReference>
<keyword evidence="3" id="KW-0547">Nucleotide-binding</keyword>
<dbReference type="PANTHER" id="PTHR42918:SF6">
    <property type="entry name" value="ELONGATION FACTOR P--(R)-BETA-LYSINE LIGASE"/>
    <property type="match status" value="1"/>
</dbReference>
<dbReference type="Gene3D" id="3.30.930.10">
    <property type="entry name" value="Bira Bifunctional Protein, Domain 2"/>
    <property type="match status" value="1"/>
</dbReference>
<sequence>MPDPPAFSSETDADSALEVTAAEVLDGDQTAADKINAPPKTNLAVRLKQRAEMLREIRRFFDDRGFIEVQPPCLSRDCVVDAFLDPIEVEASQVGLVSEPDSPAKFYLQTSPESAMKRLLAEGAPSIYAITPVFRKGETGTRHNVEFSMLEWYEVGGDAASAIKLLGDLAVEVLQSPPYKTVTYREAFEKHLGFDPIETPIVDLHALVDELDTSLAESIGLDRDALLDVLLSERIEPFFANDAPTILTRYPLTQAALAKPCQDDPQCAERFELFYRGVELANGYDELLDADELKKRYEHNNRIRLAHGRPALAVETTLLRAMRQGLPECSGVALGIDRLLMLRVDAHSIEEVVPFPTTRA</sequence>
<keyword evidence="2 6" id="KW-0436">Ligase</keyword>
<dbReference type="Proteomes" id="UP000011529">
    <property type="component" value="Unassembled WGS sequence"/>
</dbReference>
<evidence type="ECO:0000313" key="7">
    <source>
        <dbReference type="Proteomes" id="UP000011529"/>
    </source>
</evidence>
<evidence type="ECO:0000256" key="1">
    <source>
        <dbReference type="ARBA" id="ARBA00011738"/>
    </source>
</evidence>
<dbReference type="NCBIfam" id="NF006828">
    <property type="entry name" value="PRK09350.1"/>
    <property type="match status" value="1"/>
</dbReference>
<dbReference type="NCBIfam" id="TIGR00462">
    <property type="entry name" value="genX"/>
    <property type="match status" value="1"/>
</dbReference>
<gene>
    <name evidence="6" type="ORF">RE6C_00970</name>
</gene>
<dbReference type="InterPro" id="IPR004364">
    <property type="entry name" value="Aa-tRNA-synt_II"/>
</dbReference>